<proteinExistence type="predicted"/>
<dbReference type="EMBL" id="JBBPBN010000083">
    <property type="protein sequence ID" value="KAK8982953.1"/>
    <property type="molecule type" value="Genomic_DNA"/>
</dbReference>
<organism evidence="1 2">
    <name type="scientific">Hibiscus sabdariffa</name>
    <name type="common">roselle</name>
    <dbReference type="NCBI Taxonomy" id="183260"/>
    <lineage>
        <taxon>Eukaryota</taxon>
        <taxon>Viridiplantae</taxon>
        <taxon>Streptophyta</taxon>
        <taxon>Embryophyta</taxon>
        <taxon>Tracheophyta</taxon>
        <taxon>Spermatophyta</taxon>
        <taxon>Magnoliopsida</taxon>
        <taxon>eudicotyledons</taxon>
        <taxon>Gunneridae</taxon>
        <taxon>Pentapetalae</taxon>
        <taxon>rosids</taxon>
        <taxon>malvids</taxon>
        <taxon>Malvales</taxon>
        <taxon>Malvaceae</taxon>
        <taxon>Malvoideae</taxon>
        <taxon>Hibiscus</taxon>
    </lineage>
</organism>
<comment type="caution">
    <text evidence="1">The sequence shown here is derived from an EMBL/GenBank/DDBJ whole genome shotgun (WGS) entry which is preliminary data.</text>
</comment>
<keyword evidence="2" id="KW-1185">Reference proteome</keyword>
<reference evidence="1 2" key="1">
    <citation type="journal article" date="2024" name="G3 (Bethesda)">
        <title>Genome assembly of Hibiscus sabdariffa L. provides insights into metabolisms of medicinal natural products.</title>
        <authorList>
            <person name="Kim T."/>
        </authorList>
    </citation>
    <scope>NUCLEOTIDE SEQUENCE [LARGE SCALE GENOMIC DNA]</scope>
    <source>
        <strain evidence="1">TK-2024</strain>
        <tissue evidence="1">Old leaves</tissue>
    </source>
</reference>
<gene>
    <name evidence="1" type="ORF">V6N11_054938</name>
</gene>
<dbReference type="Proteomes" id="UP001396334">
    <property type="component" value="Unassembled WGS sequence"/>
</dbReference>
<name>A0ABR2P3S2_9ROSI</name>
<evidence type="ECO:0000313" key="2">
    <source>
        <dbReference type="Proteomes" id="UP001396334"/>
    </source>
</evidence>
<accession>A0ABR2P3S2</accession>
<protein>
    <submittedName>
        <fullName evidence="1">Uncharacterized protein</fullName>
    </submittedName>
</protein>
<evidence type="ECO:0000313" key="1">
    <source>
        <dbReference type="EMBL" id="KAK8982953.1"/>
    </source>
</evidence>
<sequence>MFSIKNLNPSCTLDPLNALRLRRASATPLPTHRPISFRQSVVTFAASHEESKHSEVDLERENDEESSNEAWKQALEAFKEAYEIYSKLDLVILVALQ</sequence>